<dbReference type="OrthoDB" id="2418216at2759"/>
<feature type="compositionally biased region" description="Basic residues" evidence="2">
    <location>
        <begin position="734"/>
        <end position="752"/>
    </location>
</feature>
<evidence type="ECO:0000313" key="5">
    <source>
        <dbReference type="Proteomes" id="UP000789396"/>
    </source>
</evidence>
<feature type="region of interest" description="Disordered" evidence="2">
    <location>
        <begin position="703"/>
        <end position="764"/>
    </location>
</feature>
<name>A0A9N9A1M6_9GLOM</name>
<feature type="compositionally biased region" description="Low complexity" evidence="2">
    <location>
        <begin position="753"/>
        <end position="762"/>
    </location>
</feature>
<dbReference type="PANTHER" id="PTHR47718">
    <property type="entry name" value="OS01G0519700 PROTEIN"/>
    <property type="match status" value="1"/>
</dbReference>
<keyword evidence="1" id="KW-0863">Zinc-finger</keyword>
<dbReference type="Proteomes" id="UP000789396">
    <property type="component" value="Unassembled WGS sequence"/>
</dbReference>
<keyword evidence="5" id="KW-1185">Reference proteome</keyword>
<feature type="compositionally biased region" description="Acidic residues" evidence="2">
    <location>
        <begin position="703"/>
        <end position="713"/>
    </location>
</feature>
<dbReference type="PROSITE" id="PS50158">
    <property type="entry name" value="ZF_CCHC"/>
    <property type="match status" value="1"/>
</dbReference>
<feature type="region of interest" description="Disordered" evidence="2">
    <location>
        <begin position="170"/>
        <end position="194"/>
    </location>
</feature>
<reference evidence="4" key="1">
    <citation type="submission" date="2021-06" db="EMBL/GenBank/DDBJ databases">
        <authorList>
            <person name="Kallberg Y."/>
            <person name="Tangrot J."/>
            <person name="Rosling A."/>
        </authorList>
    </citation>
    <scope>NUCLEOTIDE SEQUENCE</scope>
    <source>
        <strain evidence="4">IN212</strain>
    </source>
</reference>
<evidence type="ECO:0000256" key="1">
    <source>
        <dbReference type="PROSITE-ProRule" id="PRU00047"/>
    </source>
</evidence>
<accession>A0A9N9A1M6</accession>
<proteinExistence type="predicted"/>
<evidence type="ECO:0000313" key="4">
    <source>
        <dbReference type="EMBL" id="CAG8514870.1"/>
    </source>
</evidence>
<dbReference type="GO" id="GO:0008270">
    <property type="term" value="F:zinc ion binding"/>
    <property type="evidence" value="ECO:0007669"/>
    <property type="project" value="UniProtKB-KW"/>
</dbReference>
<dbReference type="InterPro" id="IPR001878">
    <property type="entry name" value="Znf_CCHC"/>
</dbReference>
<dbReference type="GO" id="GO:0003676">
    <property type="term" value="F:nucleic acid binding"/>
    <property type="evidence" value="ECO:0007669"/>
    <property type="project" value="InterPro"/>
</dbReference>
<dbReference type="EMBL" id="CAJVPZ010002528">
    <property type="protein sequence ID" value="CAG8514870.1"/>
    <property type="molecule type" value="Genomic_DNA"/>
</dbReference>
<comment type="caution">
    <text evidence="4">The sequence shown here is derived from an EMBL/GenBank/DDBJ whole genome shotgun (WGS) entry which is preliminary data.</text>
</comment>
<keyword evidence="1" id="KW-0862">Zinc</keyword>
<organism evidence="4 5">
    <name type="scientific">Racocetra fulgida</name>
    <dbReference type="NCBI Taxonomy" id="60492"/>
    <lineage>
        <taxon>Eukaryota</taxon>
        <taxon>Fungi</taxon>
        <taxon>Fungi incertae sedis</taxon>
        <taxon>Mucoromycota</taxon>
        <taxon>Glomeromycotina</taxon>
        <taxon>Glomeromycetes</taxon>
        <taxon>Diversisporales</taxon>
        <taxon>Gigasporaceae</taxon>
        <taxon>Racocetra</taxon>
    </lineage>
</organism>
<keyword evidence="1" id="KW-0479">Metal-binding</keyword>
<feature type="compositionally biased region" description="Low complexity" evidence="2">
    <location>
        <begin position="181"/>
        <end position="191"/>
    </location>
</feature>
<gene>
    <name evidence="4" type="ORF">RFULGI_LOCUS3071</name>
</gene>
<evidence type="ECO:0000259" key="3">
    <source>
        <dbReference type="PROSITE" id="PS50158"/>
    </source>
</evidence>
<dbReference type="PANTHER" id="PTHR47718:SF7">
    <property type="entry name" value="PROTEIN FAR1-RELATED SEQUENCE"/>
    <property type="match status" value="1"/>
</dbReference>
<protein>
    <submittedName>
        <fullName evidence="4">9514_t:CDS:1</fullName>
    </submittedName>
</protein>
<dbReference type="AlphaFoldDB" id="A0A9N9A1M6"/>
<sequence>MEEKCSPEGVYGPIYSSSSPEKYVLPCIASSTEGKYVSNVPDSSAEEYAFIGAGSSEEEYVSNVTGSLVAEYVLNLAGSPVGEYVSNIAGFSDKENVFTIISYLEGEYVFNIAGSLEEDISVVMSFLGEYVFTAAGSSEYVSAAVSSPEEEYVSDVAGSLEESSITGFPDEKYVSNASGLPEESSPSSMMETVTREDSIIRRRTYLCNHSKSYKSTSEKDTSTQKMRCQFLINIFCPKTNNPDETIIVNKIVNEYNHILNRNAIEFRDEKKFTDEMIEDVKFMTVCCKFGAIAQRKFLEGKYPSQQIYSNDLYAVIRKFKPTNKFLFDDALRISNWLDQKKTLLIDESYESHKWVFLKIIEATKVRPKVILTDADPAIDAAIRQVFDSSYLIHYAFHITQNLYKNLKKTLDKNYQKFLTEFFNCRDCLNKERFKQQFNKLIVDYPNAKHYLEFLYKSKESWAHCYTAFNFTGGMIATSRIESMNACLKRLIHNSNSSLCDLVKEIHKLLDRHDKENEYRFWRLSIPSVKNQEKVNFLFSKVDKCLQRFLGPTMLKMNQDEINQSLYYMATYVNQNEVDNLIEGYENALFNESSTVDLPQTTLNQMIKFVGYYNVTDPFLVADKFMQEIEMITTNYSKPVPYLSSFDQSKMDFHEKNLTILEQKIVYGKLQGMYKKALNKALDNYSKSQQLIKLLEEFIEEADNNNLSDSEESSQGDSTSDKENYDPATEIQVRNPKKRKGKGRPPGTKRLKSSYKSSKSVMKNQCRCKKCGNAGHYQKNCKAEK</sequence>
<feature type="domain" description="CCHC-type" evidence="3">
    <location>
        <begin position="766"/>
        <end position="781"/>
    </location>
</feature>
<evidence type="ECO:0000256" key="2">
    <source>
        <dbReference type="SAM" id="MobiDB-lite"/>
    </source>
</evidence>